<dbReference type="Proteomes" id="UP000596742">
    <property type="component" value="Unassembled WGS sequence"/>
</dbReference>
<keyword evidence="2" id="KW-1185">Reference proteome</keyword>
<sequence length="255" mass="29364">MWGVERKDLVTVCIVCEDSNKRNTQRRFVAVEFKSQPRTPIEHPIYKQCNLRDTLSVQEETVKDVSEKLLPLMKTMDPLKHLIKGLPQTRNSWDILEDKYVAMTMPQHDDCVSFTTWTTRMGERYGIHFSEKLLTSLALDEHVSGVNGIQHPEGLLVNICNIGSTSRYFLVRRTPPKPAFQDNKEVQQTFSHKLTVANSLSQTNEKCRKHFQECFNHSRVPCPVAVDESSAHLTHRRRSCVFRPNQMTSPIQSSP</sequence>
<comment type="caution">
    <text evidence="1">The sequence shown here is derived from an EMBL/GenBank/DDBJ whole genome shotgun (WGS) entry which is preliminary data.</text>
</comment>
<accession>A0A8B6DJ39</accession>
<gene>
    <name evidence="1" type="ORF">MGAL_10B051045</name>
</gene>
<protein>
    <submittedName>
        <fullName evidence="1">Uncharacterized protein</fullName>
    </submittedName>
</protein>
<dbReference type="EMBL" id="UYJE01003630">
    <property type="protein sequence ID" value="VDI21002.1"/>
    <property type="molecule type" value="Genomic_DNA"/>
</dbReference>
<dbReference type="AlphaFoldDB" id="A0A8B6DJ39"/>
<proteinExistence type="predicted"/>
<evidence type="ECO:0000313" key="1">
    <source>
        <dbReference type="EMBL" id="VDI21002.1"/>
    </source>
</evidence>
<reference evidence="1" key="1">
    <citation type="submission" date="2018-11" db="EMBL/GenBank/DDBJ databases">
        <authorList>
            <person name="Alioto T."/>
            <person name="Alioto T."/>
        </authorList>
    </citation>
    <scope>NUCLEOTIDE SEQUENCE</scope>
</reference>
<name>A0A8B6DJ39_MYTGA</name>
<evidence type="ECO:0000313" key="2">
    <source>
        <dbReference type="Proteomes" id="UP000596742"/>
    </source>
</evidence>
<organism evidence="1 2">
    <name type="scientific">Mytilus galloprovincialis</name>
    <name type="common">Mediterranean mussel</name>
    <dbReference type="NCBI Taxonomy" id="29158"/>
    <lineage>
        <taxon>Eukaryota</taxon>
        <taxon>Metazoa</taxon>
        <taxon>Spiralia</taxon>
        <taxon>Lophotrochozoa</taxon>
        <taxon>Mollusca</taxon>
        <taxon>Bivalvia</taxon>
        <taxon>Autobranchia</taxon>
        <taxon>Pteriomorphia</taxon>
        <taxon>Mytilida</taxon>
        <taxon>Mytiloidea</taxon>
        <taxon>Mytilidae</taxon>
        <taxon>Mytilinae</taxon>
        <taxon>Mytilus</taxon>
    </lineage>
</organism>